<evidence type="ECO:0000256" key="4">
    <source>
        <dbReference type="SAM" id="MobiDB-lite"/>
    </source>
</evidence>
<name>A0A8S1JIV6_9CHLO</name>
<dbReference type="InterPro" id="IPR000387">
    <property type="entry name" value="Tyr_Pase_dom"/>
</dbReference>
<dbReference type="Gene3D" id="3.90.190.10">
    <property type="entry name" value="Protein tyrosine phosphatase superfamily"/>
    <property type="match status" value="1"/>
</dbReference>
<reference evidence="7" key="1">
    <citation type="submission" date="2020-12" db="EMBL/GenBank/DDBJ databases">
        <authorList>
            <person name="Iha C."/>
        </authorList>
    </citation>
    <scope>NUCLEOTIDE SEQUENCE</scope>
</reference>
<dbReference type="CDD" id="cd07505">
    <property type="entry name" value="HAD_BPGM-like"/>
    <property type="match status" value="1"/>
</dbReference>
<evidence type="ECO:0000256" key="3">
    <source>
        <dbReference type="ARBA" id="ARBA00022912"/>
    </source>
</evidence>
<dbReference type="PROSITE" id="PS50056">
    <property type="entry name" value="TYR_PHOSPHATASE_2"/>
    <property type="match status" value="1"/>
</dbReference>
<dbReference type="InterPro" id="IPR006439">
    <property type="entry name" value="HAD-SF_hydro_IA"/>
</dbReference>
<accession>A0A8S1JIV6</accession>
<dbReference type="InterPro" id="IPR000340">
    <property type="entry name" value="Dual-sp_phosphatase_cat-dom"/>
</dbReference>
<organism evidence="7 8">
    <name type="scientific">Ostreobium quekettii</name>
    <dbReference type="NCBI Taxonomy" id="121088"/>
    <lineage>
        <taxon>Eukaryota</taxon>
        <taxon>Viridiplantae</taxon>
        <taxon>Chlorophyta</taxon>
        <taxon>core chlorophytes</taxon>
        <taxon>Ulvophyceae</taxon>
        <taxon>TCBD clade</taxon>
        <taxon>Bryopsidales</taxon>
        <taxon>Ostreobineae</taxon>
        <taxon>Ostreobiaceae</taxon>
        <taxon>Ostreobium</taxon>
    </lineage>
</organism>
<dbReference type="PROSITE" id="PS00383">
    <property type="entry name" value="TYR_PHOSPHATASE_1"/>
    <property type="match status" value="1"/>
</dbReference>
<dbReference type="SUPFAM" id="SSF56784">
    <property type="entry name" value="HAD-like"/>
    <property type="match status" value="1"/>
</dbReference>
<dbReference type="Proteomes" id="UP000708148">
    <property type="component" value="Unassembled WGS sequence"/>
</dbReference>
<dbReference type="InterPro" id="IPR016130">
    <property type="entry name" value="Tyr_Pase_AS"/>
</dbReference>
<evidence type="ECO:0000256" key="1">
    <source>
        <dbReference type="ARBA" id="ARBA00008601"/>
    </source>
</evidence>
<evidence type="ECO:0000259" key="6">
    <source>
        <dbReference type="PROSITE" id="PS50056"/>
    </source>
</evidence>
<evidence type="ECO:0000259" key="5">
    <source>
        <dbReference type="PROSITE" id="PS50054"/>
    </source>
</evidence>
<keyword evidence="8" id="KW-1185">Reference proteome</keyword>
<dbReference type="SUPFAM" id="SSF52799">
    <property type="entry name" value="(Phosphotyrosine protein) phosphatases II"/>
    <property type="match status" value="1"/>
</dbReference>
<comment type="similarity">
    <text evidence="1">Belongs to the protein-tyrosine phosphatase family. Non-receptor class dual specificity subfamily.</text>
</comment>
<keyword evidence="2" id="KW-0378">Hydrolase</keyword>
<feature type="region of interest" description="Disordered" evidence="4">
    <location>
        <begin position="297"/>
        <end position="338"/>
    </location>
</feature>
<dbReference type="PANTHER" id="PTHR45848">
    <property type="entry name" value="DUAL SPECIFICITY PROTEIN PHOSPHATASE 12 FAMILY MEMBER"/>
    <property type="match status" value="1"/>
</dbReference>
<dbReference type="InterPro" id="IPR020422">
    <property type="entry name" value="TYR_PHOSPHATASE_DUAL_dom"/>
</dbReference>
<dbReference type="AlphaFoldDB" id="A0A8S1JIV6"/>
<dbReference type="InterPro" id="IPR023214">
    <property type="entry name" value="HAD_sf"/>
</dbReference>
<dbReference type="SFLD" id="SFLDG01129">
    <property type="entry name" value="C1.5:_HAD__Beta-PGM__Phosphata"/>
    <property type="match status" value="1"/>
</dbReference>
<protein>
    <recommendedName>
        <fullName evidence="9">Protein-tyrosine-phosphatase</fullName>
    </recommendedName>
</protein>
<dbReference type="Pfam" id="PF00782">
    <property type="entry name" value="DSPc"/>
    <property type="match status" value="1"/>
</dbReference>
<dbReference type="CDD" id="cd14498">
    <property type="entry name" value="DSP"/>
    <property type="match status" value="1"/>
</dbReference>
<dbReference type="InterPro" id="IPR036412">
    <property type="entry name" value="HAD-like_sf"/>
</dbReference>
<dbReference type="OrthoDB" id="2017893at2759"/>
<dbReference type="InterPro" id="IPR029021">
    <property type="entry name" value="Prot-tyrosine_phosphatase-like"/>
</dbReference>
<evidence type="ECO:0000256" key="2">
    <source>
        <dbReference type="ARBA" id="ARBA00022801"/>
    </source>
</evidence>
<dbReference type="Gene3D" id="3.40.50.1000">
    <property type="entry name" value="HAD superfamily/HAD-like"/>
    <property type="match status" value="1"/>
</dbReference>
<dbReference type="NCBIfam" id="TIGR01509">
    <property type="entry name" value="HAD-SF-IA-v3"/>
    <property type="match status" value="1"/>
</dbReference>
<dbReference type="Pfam" id="PF00702">
    <property type="entry name" value="Hydrolase"/>
    <property type="match status" value="1"/>
</dbReference>
<comment type="caution">
    <text evidence="7">The sequence shown here is derived from an EMBL/GenBank/DDBJ whole genome shotgun (WGS) entry which is preliminary data.</text>
</comment>
<dbReference type="InterPro" id="IPR023198">
    <property type="entry name" value="PGP-like_dom2"/>
</dbReference>
<feature type="domain" description="Tyrosine specific protein phosphatases" evidence="6">
    <location>
        <begin position="78"/>
        <end position="120"/>
    </location>
</feature>
<feature type="compositionally biased region" description="Low complexity" evidence="4">
    <location>
        <begin position="322"/>
        <end position="338"/>
    </location>
</feature>
<evidence type="ECO:0008006" key="9">
    <source>
        <dbReference type="Google" id="ProtNLM"/>
    </source>
</evidence>
<sequence>MAVEVVPGLYIGSIEALDREVLRERRITHVLTVMNCLVDKLHGEITHKHIYVPDDFTGNLLIHLPTCVEFIGDALTIGGHVLVHCYAGISRSSTVVTAYVMATDSLSRSAALKKVRKRYPIACPNPSFVQQLRLFHAMGYRIDPYNSDYKMFKLRQKNNQYKFGSAILSEMQFAVLPRDEEDGPHALVGDNLYRCRPCGCLLATSLHILSCTKEDEAALFQEPCEDTSLFVEPVRWMEGVSGSVDGKLHCPQCGTSLGSFSWAGMQDDKGTWYVPAFKLRVRSLDIVQPTVPPWLRSPRLGAPGMGSPKIGDQVPSPVPQQRGTDATRPPAATGAAGPAGRRFDCLVLDCEGVMVDSAKAACIALSLSILSVTGFDAPHEYPQDYLDVWGMDLRDCVQHYKDKFDRTAWNVDDVARRAVAEMGPIYRELTSDGIEALPGVVDLVEAAKRGGVPVGVGSSCAPECVMHGLKAAGLEGLIHGCAVVSGQQVARGKPAPDMFVEALTRLGCSDPSRAMVVEGAIHGLRAAKAAGALAVGVSTSLPRDVLEPHADIVVDSLEELVQFF</sequence>
<evidence type="ECO:0000313" key="8">
    <source>
        <dbReference type="Proteomes" id="UP000708148"/>
    </source>
</evidence>
<dbReference type="PROSITE" id="PS50054">
    <property type="entry name" value="TYR_PHOSPHATASE_DUAL"/>
    <property type="match status" value="1"/>
</dbReference>
<feature type="domain" description="Tyrosine-protein phosphatase" evidence="5">
    <location>
        <begin position="1"/>
        <end position="141"/>
    </location>
</feature>
<dbReference type="EMBL" id="CAJHUC010003062">
    <property type="protein sequence ID" value="CAD7705256.1"/>
    <property type="molecule type" value="Genomic_DNA"/>
</dbReference>
<gene>
    <name evidence="7" type="ORF">OSTQU699_LOCUS10609</name>
</gene>
<dbReference type="GO" id="GO:0004721">
    <property type="term" value="F:phosphoprotein phosphatase activity"/>
    <property type="evidence" value="ECO:0007669"/>
    <property type="project" value="UniProtKB-KW"/>
</dbReference>
<dbReference type="SFLD" id="SFLDS00003">
    <property type="entry name" value="Haloacid_Dehalogenase"/>
    <property type="match status" value="1"/>
</dbReference>
<dbReference type="SMART" id="SM00195">
    <property type="entry name" value="DSPc"/>
    <property type="match status" value="1"/>
</dbReference>
<evidence type="ECO:0000313" key="7">
    <source>
        <dbReference type="EMBL" id="CAD7705256.1"/>
    </source>
</evidence>
<dbReference type="Gene3D" id="1.10.150.240">
    <property type="entry name" value="Putative phosphatase, domain 2"/>
    <property type="match status" value="1"/>
</dbReference>
<keyword evidence="3" id="KW-0904">Protein phosphatase</keyword>
<proteinExistence type="inferred from homology"/>